<accession>A0A401SFM3</accession>
<dbReference type="GO" id="GO:0005267">
    <property type="term" value="F:potassium channel activity"/>
    <property type="evidence" value="ECO:0007669"/>
    <property type="project" value="UniProtKB-KW"/>
</dbReference>
<keyword evidence="11" id="KW-0407">Ion channel</keyword>
<keyword evidence="4" id="KW-0633">Potassium transport</keyword>
<comment type="subcellular location">
    <subcellularLocation>
        <location evidence="1">Membrane</location>
        <topology evidence="1">Multi-pass membrane protein</topology>
    </subcellularLocation>
</comment>
<evidence type="ECO:0000256" key="3">
    <source>
        <dbReference type="ARBA" id="ARBA00022448"/>
    </source>
</evidence>
<keyword evidence="7" id="KW-0630">Potassium</keyword>
<feature type="transmembrane region" description="Helical" evidence="17">
    <location>
        <begin position="384"/>
        <end position="408"/>
    </location>
</feature>
<keyword evidence="8 17" id="KW-1133">Transmembrane helix</keyword>
<dbReference type="OrthoDB" id="203835at2759"/>
<name>A0A401SFM3_CHIPU</name>
<feature type="transmembrane region" description="Helical" evidence="17">
    <location>
        <begin position="205"/>
        <end position="234"/>
    </location>
</feature>
<comment type="caution">
    <text evidence="18">The sequence shown here is derived from an EMBL/GenBank/DDBJ whole genome shotgun (WGS) entry which is preliminary data.</text>
</comment>
<sequence>RELTVWAVGTDKMAERGEVIEEEASEPLPAESLCFSRRGTEQSSHRLLAYSDAVISIVATVMILPVSHTKIRADQELEESLQQLLTTKIAVYIMTFLIVTVAWASHIRLFQVIERIDDVLALLNLACMMLITFLPYTFSLMASFPDDTLGILSFCVCAIIIGLIQAVIVIYGFHRPSLLNAHICASEEQISYKYQILKMILQAPALFLLAGILSFIYCPMAYAVLALVIFLPYISQCAQWCRNKIKGPKELRRVPFYTFHPNEPLSKERVEAFSDGVFAIVATLLILDICEDNVPDHKEVVEKFNGKLIEALSEYGPEFLAYFGSFVTVGLLWFVHHSLFLYITKSTRLMGLLNTISLAFIGGLPLAFQLTHEFASNSRNELEAIQISCVIIFLASLFQFSIWAVALYNEKETLHHHVWYGGKEHAFMFAKLSLYPSVAFVTFCLTYILSKLSTEIFHMMQIIVPFAFVLLRIIVQIVLAILTWLFSRLKPRTSILKEDDSIFVSENTS</sequence>
<comment type="similarity">
    <text evidence="2">Belongs to the TMEM175 family.</text>
</comment>
<evidence type="ECO:0000256" key="7">
    <source>
        <dbReference type="ARBA" id="ARBA00022958"/>
    </source>
</evidence>
<evidence type="ECO:0000256" key="16">
    <source>
        <dbReference type="ARBA" id="ARBA00044317"/>
    </source>
</evidence>
<reference evidence="18 19" key="1">
    <citation type="journal article" date="2018" name="Nat. Ecol. Evol.">
        <title>Shark genomes provide insights into elasmobranch evolution and the origin of vertebrates.</title>
        <authorList>
            <person name="Hara Y"/>
            <person name="Yamaguchi K"/>
            <person name="Onimaru K"/>
            <person name="Kadota M"/>
            <person name="Koyanagi M"/>
            <person name="Keeley SD"/>
            <person name="Tatsumi K"/>
            <person name="Tanaka K"/>
            <person name="Motone F"/>
            <person name="Kageyama Y"/>
            <person name="Nozu R"/>
            <person name="Adachi N"/>
            <person name="Nishimura O"/>
            <person name="Nakagawa R"/>
            <person name="Tanegashima C"/>
            <person name="Kiyatake I"/>
            <person name="Matsumoto R"/>
            <person name="Murakumo K"/>
            <person name="Nishida K"/>
            <person name="Terakita A"/>
            <person name="Kuratani S"/>
            <person name="Sato K"/>
            <person name="Hyodo S Kuraku.S."/>
        </authorList>
    </citation>
    <scope>NUCLEOTIDE SEQUENCE [LARGE SCALE GENOMIC DNA]</scope>
</reference>
<dbReference type="PANTHER" id="PTHR31462">
    <property type="entry name" value="ENDOSOMAL/LYSOSOMAL POTASSIUM CHANNEL TMEM175"/>
    <property type="match status" value="1"/>
</dbReference>
<organism evidence="18 19">
    <name type="scientific">Chiloscyllium punctatum</name>
    <name type="common">Brownbanded bambooshark</name>
    <name type="synonym">Hemiscyllium punctatum</name>
    <dbReference type="NCBI Taxonomy" id="137246"/>
    <lineage>
        <taxon>Eukaryota</taxon>
        <taxon>Metazoa</taxon>
        <taxon>Chordata</taxon>
        <taxon>Craniata</taxon>
        <taxon>Vertebrata</taxon>
        <taxon>Chondrichthyes</taxon>
        <taxon>Elasmobranchii</taxon>
        <taxon>Galeomorphii</taxon>
        <taxon>Galeoidea</taxon>
        <taxon>Orectolobiformes</taxon>
        <taxon>Hemiscylliidae</taxon>
        <taxon>Chiloscyllium</taxon>
    </lineage>
</organism>
<keyword evidence="6" id="KW-0631">Potassium channel</keyword>
<dbReference type="GO" id="GO:0016020">
    <property type="term" value="C:membrane"/>
    <property type="evidence" value="ECO:0007669"/>
    <property type="project" value="UniProtKB-SubCell"/>
</dbReference>
<keyword evidence="5 17" id="KW-0812">Transmembrane</keyword>
<feature type="transmembrane region" description="Helical" evidence="17">
    <location>
        <begin position="462"/>
        <end position="486"/>
    </location>
</feature>
<evidence type="ECO:0000256" key="9">
    <source>
        <dbReference type="ARBA" id="ARBA00023065"/>
    </source>
</evidence>
<feature type="transmembrane region" description="Helical" evidence="17">
    <location>
        <begin position="89"/>
        <end position="107"/>
    </location>
</feature>
<feature type="transmembrane region" description="Helical" evidence="17">
    <location>
        <begin position="150"/>
        <end position="173"/>
    </location>
</feature>
<keyword evidence="3" id="KW-0813">Transport</keyword>
<evidence type="ECO:0000256" key="4">
    <source>
        <dbReference type="ARBA" id="ARBA00022538"/>
    </source>
</evidence>
<dbReference type="AlphaFoldDB" id="A0A401SFM3"/>
<evidence type="ECO:0000256" key="13">
    <source>
        <dbReference type="ARBA" id="ARBA00030477"/>
    </source>
</evidence>
<feature type="non-terminal residue" evidence="18">
    <location>
        <position position="1"/>
    </location>
</feature>
<evidence type="ECO:0000256" key="12">
    <source>
        <dbReference type="ARBA" id="ARBA00024169"/>
    </source>
</evidence>
<keyword evidence="9" id="KW-0406">Ion transport</keyword>
<dbReference type="Proteomes" id="UP000287033">
    <property type="component" value="Unassembled WGS sequence"/>
</dbReference>
<evidence type="ECO:0000256" key="2">
    <source>
        <dbReference type="ARBA" id="ARBA00006920"/>
    </source>
</evidence>
<evidence type="ECO:0000256" key="8">
    <source>
        <dbReference type="ARBA" id="ARBA00022989"/>
    </source>
</evidence>
<dbReference type="InterPro" id="IPR010617">
    <property type="entry name" value="TMEM175-like"/>
</dbReference>
<evidence type="ECO:0000256" key="15">
    <source>
        <dbReference type="ARBA" id="ARBA00034544"/>
    </source>
</evidence>
<feature type="transmembrane region" description="Helical" evidence="17">
    <location>
        <begin position="319"/>
        <end position="342"/>
    </location>
</feature>
<feature type="transmembrane region" description="Helical" evidence="17">
    <location>
        <begin position="119"/>
        <end position="138"/>
    </location>
</feature>
<dbReference type="PANTHER" id="PTHR31462:SF5">
    <property type="entry name" value="ENDOSOMAL_LYSOSOMAL PROTON CHANNEL TMEM175"/>
    <property type="match status" value="1"/>
</dbReference>
<feature type="transmembrane region" description="Helical" evidence="17">
    <location>
        <begin position="47"/>
        <end position="69"/>
    </location>
</feature>
<evidence type="ECO:0000256" key="11">
    <source>
        <dbReference type="ARBA" id="ARBA00023303"/>
    </source>
</evidence>
<proteinExistence type="inferred from homology"/>
<feature type="transmembrane region" description="Helical" evidence="17">
    <location>
        <begin position="349"/>
        <end position="372"/>
    </location>
</feature>
<evidence type="ECO:0000256" key="17">
    <source>
        <dbReference type="SAM" id="Phobius"/>
    </source>
</evidence>
<gene>
    <name evidence="18" type="ORF">chiPu_0007601</name>
</gene>
<dbReference type="EMBL" id="BEZZ01000237">
    <property type="protein sequence ID" value="GCC29164.1"/>
    <property type="molecule type" value="Genomic_DNA"/>
</dbReference>
<protein>
    <recommendedName>
        <fullName evidence="15">Endosomal/lysosomal proton channel TMEM175</fullName>
    </recommendedName>
    <alternativeName>
        <fullName evidence="16">Potassium channel TMEM175</fullName>
    </alternativeName>
    <alternativeName>
        <fullName evidence="13">Transmembrane protein 175</fullName>
    </alternativeName>
</protein>
<dbReference type="STRING" id="137246.A0A401SFM3"/>
<evidence type="ECO:0000256" key="1">
    <source>
        <dbReference type="ARBA" id="ARBA00004141"/>
    </source>
</evidence>
<dbReference type="OMA" id="FFFPVSY"/>
<evidence type="ECO:0000256" key="14">
    <source>
        <dbReference type="ARBA" id="ARBA00034430"/>
    </source>
</evidence>
<comment type="catalytic activity">
    <reaction evidence="12">
        <text>H(+)(in) = H(+)(out)</text>
        <dbReference type="Rhea" id="RHEA:34979"/>
        <dbReference type="ChEBI" id="CHEBI:15378"/>
    </reaction>
</comment>
<evidence type="ECO:0000313" key="19">
    <source>
        <dbReference type="Proteomes" id="UP000287033"/>
    </source>
</evidence>
<evidence type="ECO:0000256" key="10">
    <source>
        <dbReference type="ARBA" id="ARBA00023136"/>
    </source>
</evidence>
<dbReference type="GO" id="GO:0015252">
    <property type="term" value="F:proton channel activity"/>
    <property type="evidence" value="ECO:0007669"/>
    <property type="project" value="InterPro"/>
</dbReference>
<evidence type="ECO:0000256" key="5">
    <source>
        <dbReference type="ARBA" id="ARBA00022692"/>
    </source>
</evidence>
<dbReference type="Pfam" id="PF06736">
    <property type="entry name" value="TMEM175"/>
    <property type="match status" value="2"/>
</dbReference>
<evidence type="ECO:0000313" key="18">
    <source>
        <dbReference type="EMBL" id="GCC29164.1"/>
    </source>
</evidence>
<feature type="transmembrane region" description="Helical" evidence="17">
    <location>
        <begin position="429"/>
        <end position="450"/>
    </location>
</feature>
<comment type="catalytic activity">
    <reaction evidence="14">
        <text>K(+)(in) = K(+)(out)</text>
        <dbReference type="Rhea" id="RHEA:29463"/>
        <dbReference type="ChEBI" id="CHEBI:29103"/>
    </reaction>
</comment>
<keyword evidence="10 17" id="KW-0472">Membrane</keyword>
<evidence type="ECO:0000256" key="6">
    <source>
        <dbReference type="ARBA" id="ARBA00022826"/>
    </source>
</evidence>
<keyword evidence="19" id="KW-1185">Reference proteome</keyword>